<dbReference type="EMBL" id="LN723549">
    <property type="protein sequence ID" value="CEP10253.1"/>
    <property type="molecule type" value="Genomic_DNA"/>
</dbReference>
<proteinExistence type="predicted"/>
<accession>A0A0B7N486</accession>
<evidence type="ECO:0000256" key="1">
    <source>
        <dbReference type="SAM" id="MobiDB-lite"/>
    </source>
</evidence>
<keyword evidence="3" id="KW-1185">Reference proteome</keyword>
<gene>
    <name evidence="2" type="primary">PARPA_03905.1 scaffold 10365</name>
</gene>
<evidence type="ECO:0000313" key="2">
    <source>
        <dbReference type="EMBL" id="CEP10253.1"/>
    </source>
</evidence>
<name>A0A0B7N486_9FUNG</name>
<organism evidence="2 3">
    <name type="scientific">Parasitella parasitica</name>
    <dbReference type="NCBI Taxonomy" id="35722"/>
    <lineage>
        <taxon>Eukaryota</taxon>
        <taxon>Fungi</taxon>
        <taxon>Fungi incertae sedis</taxon>
        <taxon>Mucoromycota</taxon>
        <taxon>Mucoromycotina</taxon>
        <taxon>Mucoromycetes</taxon>
        <taxon>Mucorales</taxon>
        <taxon>Mucorineae</taxon>
        <taxon>Mucoraceae</taxon>
        <taxon>Parasitella</taxon>
    </lineage>
</organism>
<feature type="compositionally biased region" description="Polar residues" evidence="1">
    <location>
        <begin position="10"/>
        <end position="23"/>
    </location>
</feature>
<protein>
    <submittedName>
        <fullName evidence="2">Uncharacterized protein</fullName>
    </submittedName>
</protein>
<dbReference type="Proteomes" id="UP000054107">
    <property type="component" value="Unassembled WGS sequence"/>
</dbReference>
<dbReference type="AlphaFoldDB" id="A0A0B7N486"/>
<reference evidence="2 3" key="1">
    <citation type="submission" date="2014-09" db="EMBL/GenBank/DDBJ databases">
        <authorList>
            <person name="Ellenberger Sabrina"/>
        </authorList>
    </citation>
    <scope>NUCLEOTIDE SEQUENCE [LARGE SCALE GENOMIC DNA]</scope>
    <source>
        <strain evidence="2 3">CBS 412.66</strain>
    </source>
</reference>
<sequence length="151" mass="18100">MSNNDKDTSKAINANIDEQTSNDAAIATKRPEKRKCENDESQGQSDNCKQPKIDKDLLFFYPLRYVVVDGKEALVRDPNYTFLKQFNEMGDWYRKIKAEEDWEKRKELLKEYLEYLWTFESNRKECDFVKPTKITVRLNEKKRLLFKSHFE</sequence>
<evidence type="ECO:0000313" key="3">
    <source>
        <dbReference type="Proteomes" id="UP000054107"/>
    </source>
</evidence>
<feature type="region of interest" description="Disordered" evidence="1">
    <location>
        <begin position="1"/>
        <end position="50"/>
    </location>
</feature>